<sequence>MSVTAISKKLWVSPQPNNDDIRSFRDQGFKTLINNRPDHEDPSQPGTDAERQQAQHCGMSYAFVPVTAETITEADVRSFQRAVDRSEGPVVAHCQTGKRSLSLYLIGEVLDGRMSAGEVVEFGRSRGFDTASAAAWLEKHAARSPQVKGFFDRRTWSVQYVVSDPVTRKCAIIDPVLDFDEKSGATGTTNADAILDYVRDNELVVEWILDTHPHADHFSAAHYLKQKTGARTAIGEHVVDVQKLWKGIYNWPELAVDGSQWDRLFAHADTFKVGSIDAKVMFSPGHTLASISYVIGDAAFVHDTLFMPDSGTARADFPGGDARVLWRSIQDILALPDETRIFTGHDYQPDGRAPRWESTVAEQKKSNPHLVGITEDEFVALRTRRDSTLAMPKLILHALQVNIRGGRLPEPEANGKRYLKFPLDALQGAAWE</sequence>
<dbReference type="Gene3D" id="3.90.190.10">
    <property type="entry name" value="Protein tyrosine phosphatase superfamily"/>
    <property type="match status" value="1"/>
</dbReference>
<dbReference type="SMART" id="SM00849">
    <property type="entry name" value="Lactamase_B"/>
    <property type="match status" value="1"/>
</dbReference>
<dbReference type="RefSeq" id="WP_108003274.1">
    <property type="nucleotide sequence ID" value="NZ_JBHEEX010000003.1"/>
</dbReference>
<comment type="caution">
    <text evidence="4">The sequence shown here is derived from an EMBL/GenBank/DDBJ whole genome shotgun (WGS) entry which is preliminary data.</text>
</comment>
<feature type="region of interest" description="Disordered" evidence="2">
    <location>
        <begin position="33"/>
        <end position="54"/>
    </location>
</feature>
<reference evidence="4 5" key="1">
    <citation type="submission" date="2018-04" db="EMBL/GenBank/DDBJ databases">
        <title>Genomic Encyclopedia of Type Strains, Phase IV (KMG-IV): sequencing the most valuable type-strain genomes for metagenomic binning, comparative biology and taxonomic classification.</title>
        <authorList>
            <person name="Goeker M."/>
        </authorList>
    </citation>
    <scope>NUCLEOTIDE SEQUENCE [LARGE SCALE GENOMIC DNA]</scope>
    <source>
        <strain evidence="4 5">DSM 7138</strain>
    </source>
</reference>
<dbReference type="InterPro" id="IPR053449">
    <property type="entry name" value="MBL-like_hydrolase"/>
</dbReference>
<dbReference type="InterPro" id="IPR051682">
    <property type="entry name" value="Mito_Persulfide_Diox"/>
</dbReference>
<dbReference type="CDD" id="cd07724">
    <property type="entry name" value="POD-like_MBL-fold"/>
    <property type="match status" value="1"/>
</dbReference>
<feature type="domain" description="Metallo-beta-lactamase" evidence="3">
    <location>
        <begin position="156"/>
        <end position="345"/>
    </location>
</feature>
<organism evidence="4 5">
    <name type="scientific">Mycoplana dimorpha</name>
    <dbReference type="NCBI Taxonomy" id="28320"/>
    <lineage>
        <taxon>Bacteria</taxon>
        <taxon>Pseudomonadati</taxon>
        <taxon>Pseudomonadota</taxon>
        <taxon>Alphaproteobacteria</taxon>
        <taxon>Hyphomicrobiales</taxon>
        <taxon>Rhizobiaceae</taxon>
        <taxon>Mycoplana</taxon>
    </lineage>
</organism>
<evidence type="ECO:0000313" key="4">
    <source>
        <dbReference type="EMBL" id="PTM94155.1"/>
    </source>
</evidence>
<accession>A0A2T5B590</accession>
<dbReference type="GO" id="GO:0050313">
    <property type="term" value="F:sulfur dioxygenase activity"/>
    <property type="evidence" value="ECO:0007669"/>
    <property type="project" value="InterPro"/>
</dbReference>
<evidence type="ECO:0000256" key="1">
    <source>
        <dbReference type="ARBA" id="ARBA00022723"/>
    </source>
</evidence>
<dbReference type="GO" id="GO:0046872">
    <property type="term" value="F:metal ion binding"/>
    <property type="evidence" value="ECO:0007669"/>
    <property type="project" value="UniProtKB-KW"/>
</dbReference>
<proteinExistence type="predicted"/>
<dbReference type="Gene3D" id="3.60.15.10">
    <property type="entry name" value="Ribonuclease Z/Hydroxyacylglutathione hydrolase-like"/>
    <property type="match status" value="1"/>
</dbReference>
<dbReference type="InterPro" id="IPR036866">
    <property type="entry name" value="RibonucZ/Hydroxyglut_hydro"/>
</dbReference>
<dbReference type="NCBIfam" id="TIGR01244">
    <property type="entry name" value="TIGR01244 family sulfur transferase"/>
    <property type="match status" value="1"/>
</dbReference>
<evidence type="ECO:0000259" key="3">
    <source>
        <dbReference type="SMART" id="SM00849"/>
    </source>
</evidence>
<gene>
    <name evidence="4" type="ORF">C7449_10554</name>
</gene>
<dbReference type="NCBIfam" id="NF040641">
    <property type="entry name" value="bifunc_ST_SDO"/>
    <property type="match status" value="1"/>
</dbReference>
<dbReference type="InterPro" id="IPR029021">
    <property type="entry name" value="Prot-tyrosine_phosphatase-like"/>
</dbReference>
<dbReference type="OrthoDB" id="9784009at2"/>
<feature type="compositionally biased region" description="Basic and acidic residues" evidence="2">
    <location>
        <begin position="36"/>
        <end position="53"/>
    </location>
</feature>
<dbReference type="GO" id="GO:0016787">
    <property type="term" value="F:hydrolase activity"/>
    <property type="evidence" value="ECO:0007669"/>
    <property type="project" value="InterPro"/>
</dbReference>
<dbReference type="GO" id="GO:0070813">
    <property type="term" value="P:hydrogen sulfide metabolic process"/>
    <property type="evidence" value="ECO:0007669"/>
    <property type="project" value="TreeGrafter"/>
</dbReference>
<dbReference type="SUPFAM" id="SSF52799">
    <property type="entry name" value="(Phosphotyrosine protein) phosphatases II"/>
    <property type="match status" value="1"/>
</dbReference>
<dbReference type="InterPro" id="IPR044528">
    <property type="entry name" value="POD-like_MBL-fold"/>
</dbReference>
<dbReference type="PANTHER" id="PTHR43084">
    <property type="entry name" value="PERSULFIDE DIOXYGENASE ETHE1"/>
    <property type="match status" value="1"/>
</dbReference>
<dbReference type="SUPFAM" id="SSF56281">
    <property type="entry name" value="Metallo-hydrolase/oxidoreductase"/>
    <property type="match status" value="1"/>
</dbReference>
<keyword evidence="1" id="KW-0479">Metal-binding</keyword>
<dbReference type="Pfam" id="PF04273">
    <property type="entry name" value="BLH_phosphatase"/>
    <property type="match status" value="1"/>
</dbReference>
<dbReference type="InterPro" id="IPR005939">
    <property type="entry name" value="BLH_phosphatase-like"/>
</dbReference>
<dbReference type="EMBL" id="PZZZ01000005">
    <property type="protein sequence ID" value="PTM94155.1"/>
    <property type="molecule type" value="Genomic_DNA"/>
</dbReference>
<dbReference type="CDD" id="cd14503">
    <property type="entry name" value="PTP-bact"/>
    <property type="match status" value="1"/>
</dbReference>
<protein>
    <submittedName>
        <fullName evidence="4">Uncharacterized protein (TIGR01244 family)</fullName>
    </submittedName>
</protein>
<evidence type="ECO:0000256" key="2">
    <source>
        <dbReference type="SAM" id="MobiDB-lite"/>
    </source>
</evidence>
<dbReference type="AlphaFoldDB" id="A0A2T5B590"/>
<dbReference type="InterPro" id="IPR001279">
    <property type="entry name" value="Metallo-B-lactamas"/>
</dbReference>
<dbReference type="PANTHER" id="PTHR43084:SF1">
    <property type="entry name" value="PERSULFIDE DIOXYGENASE ETHE1, MITOCHONDRIAL"/>
    <property type="match status" value="1"/>
</dbReference>
<evidence type="ECO:0000313" key="5">
    <source>
        <dbReference type="Proteomes" id="UP000241247"/>
    </source>
</evidence>
<dbReference type="Proteomes" id="UP000241247">
    <property type="component" value="Unassembled WGS sequence"/>
</dbReference>
<name>A0A2T5B590_MYCDI</name>
<dbReference type="GO" id="GO:0006749">
    <property type="term" value="P:glutathione metabolic process"/>
    <property type="evidence" value="ECO:0007669"/>
    <property type="project" value="InterPro"/>
</dbReference>
<keyword evidence="5" id="KW-1185">Reference proteome</keyword>
<dbReference type="Pfam" id="PF00753">
    <property type="entry name" value="Lactamase_B"/>
    <property type="match status" value="1"/>
</dbReference>